<evidence type="ECO:0000313" key="3">
    <source>
        <dbReference type="EMBL" id="CAK9870242.1"/>
    </source>
</evidence>
<gene>
    <name evidence="3" type="ORF">CSSPJE1EN2_LOCUS12979</name>
</gene>
<keyword evidence="1" id="KW-0862">Zinc</keyword>
<keyword evidence="1" id="KW-0479">Metal-binding</keyword>
<dbReference type="Proteomes" id="UP001497522">
    <property type="component" value="Chromosome 19"/>
</dbReference>
<name>A0ABP1B5H9_9BRYO</name>
<dbReference type="PROSITE" id="PS50089">
    <property type="entry name" value="ZF_RING_2"/>
    <property type="match status" value="1"/>
</dbReference>
<protein>
    <recommendedName>
        <fullName evidence="2">RING-type domain-containing protein</fullName>
    </recommendedName>
</protein>
<dbReference type="EMBL" id="OZ023720">
    <property type="protein sequence ID" value="CAK9870242.1"/>
    <property type="molecule type" value="Genomic_DNA"/>
</dbReference>
<dbReference type="PANTHER" id="PTHR16047:SF7">
    <property type="entry name" value="E3 UBIQUITIN-PROTEIN LIGASE RFWD3"/>
    <property type="match status" value="1"/>
</dbReference>
<evidence type="ECO:0000259" key="2">
    <source>
        <dbReference type="PROSITE" id="PS50089"/>
    </source>
</evidence>
<evidence type="ECO:0000313" key="4">
    <source>
        <dbReference type="Proteomes" id="UP001497522"/>
    </source>
</evidence>
<proteinExistence type="predicted"/>
<dbReference type="InterPro" id="IPR037381">
    <property type="entry name" value="RFWD3"/>
</dbReference>
<reference evidence="3" key="1">
    <citation type="submission" date="2024-03" db="EMBL/GenBank/DDBJ databases">
        <authorList>
            <consortium name="ELIXIR-Norway"/>
            <consortium name="Elixir Norway"/>
        </authorList>
    </citation>
    <scope>NUCLEOTIDE SEQUENCE</scope>
</reference>
<dbReference type="InterPro" id="IPR001841">
    <property type="entry name" value="Znf_RING"/>
</dbReference>
<dbReference type="SUPFAM" id="SSF57850">
    <property type="entry name" value="RING/U-box"/>
    <property type="match status" value="1"/>
</dbReference>
<dbReference type="Pfam" id="PF13639">
    <property type="entry name" value="zf-RING_2"/>
    <property type="match status" value="1"/>
</dbReference>
<evidence type="ECO:0000256" key="1">
    <source>
        <dbReference type="PROSITE-ProRule" id="PRU00175"/>
    </source>
</evidence>
<keyword evidence="4" id="KW-1185">Reference proteome</keyword>
<accession>A0ABP1B5H9</accession>
<dbReference type="Gene3D" id="3.30.40.10">
    <property type="entry name" value="Zinc/RING finger domain, C3HC4 (zinc finger)"/>
    <property type="match status" value="1"/>
</dbReference>
<organism evidence="3 4">
    <name type="scientific">Sphagnum jensenii</name>
    <dbReference type="NCBI Taxonomy" id="128206"/>
    <lineage>
        <taxon>Eukaryota</taxon>
        <taxon>Viridiplantae</taxon>
        <taxon>Streptophyta</taxon>
        <taxon>Embryophyta</taxon>
        <taxon>Bryophyta</taxon>
        <taxon>Sphagnophytina</taxon>
        <taxon>Sphagnopsida</taxon>
        <taxon>Sphagnales</taxon>
        <taxon>Sphagnaceae</taxon>
        <taxon>Sphagnum</taxon>
    </lineage>
</organism>
<dbReference type="PANTHER" id="PTHR16047">
    <property type="entry name" value="RFWD3 PROTEIN"/>
    <property type="match status" value="1"/>
</dbReference>
<dbReference type="InterPro" id="IPR013083">
    <property type="entry name" value="Znf_RING/FYVE/PHD"/>
</dbReference>
<keyword evidence="1" id="KW-0863">Zinc-finger</keyword>
<feature type="domain" description="RING-type" evidence="2">
    <location>
        <begin position="73"/>
        <end position="100"/>
    </location>
</feature>
<sequence length="216" mass="24928">MGLSNKMMMIFMLLPPMLILQLLLFLQAVLRIWTQSLIKLALKGQEMGKEMWSHVQYAWKHGRALGGICSLACGHLFGKSCIKRWLRHAGKKQGKCPQCNCRAKVEDLRMVYVPRIAIIDGEGQHTMQISELMEEIRHSQALLSVLYPEQHNAFNAFQWTLQRTPESLKTLHQPIHPIIIHVPPSHQVAQENHRQFPTSIGQADLKNCRKYQLHRL</sequence>